<proteinExistence type="inferred from homology"/>
<dbReference type="EMBL" id="NBNE01000438">
    <property type="protein sequence ID" value="OWZ19480.1"/>
    <property type="molecule type" value="Genomic_DNA"/>
</dbReference>
<dbReference type="InterPro" id="IPR013912">
    <property type="entry name" value="Adenylate_cyclase-assoc_CAP_C"/>
</dbReference>
<keyword evidence="4" id="KW-1185">Reference proteome</keyword>
<evidence type="ECO:0000313" key="4">
    <source>
        <dbReference type="Proteomes" id="UP000198211"/>
    </source>
</evidence>
<evidence type="ECO:0000313" key="3">
    <source>
        <dbReference type="EMBL" id="OWZ19480.1"/>
    </source>
</evidence>
<dbReference type="PROSITE" id="PS51329">
    <property type="entry name" value="C_CAP_COFACTOR_C"/>
    <property type="match status" value="1"/>
</dbReference>
<dbReference type="GO" id="GO:0007015">
    <property type="term" value="P:actin filament organization"/>
    <property type="evidence" value="ECO:0007669"/>
    <property type="project" value="TreeGrafter"/>
</dbReference>
<dbReference type="PANTHER" id="PTHR10652:SF0">
    <property type="entry name" value="ADENYLYL CYCLASE-ASSOCIATED PROTEIN"/>
    <property type="match status" value="1"/>
</dbReference>
<organism evidence="3 4">
    <name type="scientific">Phytophthora megakarya</name>
    <dbReference type="NCBI Taxonomy" id="4795"/>
    <lineage>
        <taxon>Eukaryota</taxon>
        <taxon>Sar</taxon>
        <taxon>Stramenopiles</taxon>
        <taxon>Oomycota</taxon>
        <taxon>Peronosporomycetes</taxon>
        <taxon>Peronosporales</taxon>
        <taxon>Peronosporaceae</taxon>
        <taxon>Phytophthora</taxon>
    </lineage>
</organism>
<dbReference type="GO" id="GO:0005737">
    <property type="term" value="C:cytoplasm"/>
    <property type="evidence" value="ECO:0007669"/>
    <property type="project" value="TreeGrafter"/>
</dbReference>
<dbReference type="GO" id="GO:0008179">
    <property type="term" value="F:adenylate cyclase binding"/>
    <property type="evidence" value="ECO:0007669"/>
    <property type="project" value="TreeGrafter"/>
</dbReference>
<dbReference type="SMART" id="SM00673">
    <property type="entry name" value="CARP"/>
    <property type="match status" value="2"/>
</dbReference>
<dbReference type="InterPro" id="IPR001837">
    <property type="entry name" value="Adenylate_cyclase-assoc_CAP"/>
</dbReference>
<dbReference type="GO" id="GO:0019933">
    <property type="term" value="P:cAMP-mediated signaling"/>
    <property type="evidence" value="ECO:0007669"/>
    <property type="project" value="TreeGrafter"/>
</dbReference>
<name>A0A225WRA3_9STRA</name>
<evidence type="ECO:0000259" key="2">
    <source>
        <dbReference type="PROSITE" id="PS51329"/>
    </source>
</evidence>
<dbReference type="InterPro" id="IPR017901">
    <property type="entry name" value="C-CAP_CF_C-like"/>
</dbReference>
<dbReference type="Pfam" id="PF21938">
    <property type="entry name" value="CAP_N"/>
    <property type="match status" value="1"/>
</dbReference>
<dbReference type="Proteomes" id="UP000198211">
    <property type="component" value="Unassembled WGS sequence"/>
</dbReference>
<dbReference type="SUPFAM" id="SSF69340">
    <property type="entry name" value="C-terminal domain of adenylylcyclase associated protein"/>
    <property type="match status" value="1"/>
</dbReference>
<evidence type="ECO:0000256" key="1">
    <source>
        <dbReference type="ARBA" id="ARBA00007659"/>
    </source>
</evidence>
<dbReference type="PANTHER" id="PTHR10652">
    <property type="entry name" value="ADENYLYL CYCLASE-ASSOCIATED PROTEIN"/>
    <property type="match status" value="1"/>
</dbReference>
<dbReference type="SUPFAM" id="SSF101278">
    <property type="entry name" value="N-terminal domain of adenylylcyclase associated protein, CAP"/>
    <property type="match status" value="1"/>
</dbReference>
<dbReference type="InterPro" id="IPR053950">
    <property type="entry name" value="CAP_N"/>
</dbReference>
<dbReference type="Gene3D" id="1.25.40.330">
    <property type="entry name" value="Adenylate cyclase-associated CAP, N-terminal domain"/>
    <property type="match status" value="1"/>
</dbReference>
<dbReference type="OrthoDB" id="1601at2759"/>
<dbReference type="Gene3D" id="2.160.20.70">
    <property type="match status" value="1"/>
</dbReference>
<comment type="similarity">
    <text evidence="1">Belongs to the CAP family.</text>
</comment>
<dbReference type="InterPro" id="IPR016098">
    <property type="entry name" value="CAP/MinC_C"/>
</dbReference>
<comment type="caution">
    <text evidence="3">The sequence shown here is derived from an EMBL/GenBank/DDBJ whole genome shotgun (WGS) entry which is preliminary data.</text>
</comment>
<dbReference type="AlphaFoldDB" id="A0A225WRA3"/>
<feature type="domain" description="C-CAP/cofactor C-like" evidence="2">
    <location>
        <begin position="269"/>
        <end position="412"/>
    </location>
</feature>
<reference evidence="4" key="1">
    <citation type="submission" date="2017-03" db="EMBL/GenBank/DDBJ databases">
        <title>Phytopthora megakarya and P. palmivora, two closely related causual agents of cacao black pod achieved similar genome size and gene model numbers by different mechanisms.</title>
        <authorList>
            <person name="Ali S."/>
            <person name="Shao J."/>
            <person name="Larry D.J."/>
            <person name="Kronmiller B."/>
            <person name="Shen D."/>
            <person name="Strem M.D."/>
            <person name="Melnick R.L."/>
            <person name="Guiltinan M.J."/>
            <person name="Tyler B.M."/>
            <person name="Meinhardt L.W."/>
            <person name="Bailey B.A."/>
        </authorList>
    </citation>
    <scope>NUCLEOTIDE SEQUENCE [LARGE SCALE GENOMIC DNA]</scope>
    <source>
        <strain evidence="4">zdho120</strain>
    </source>
</reference>
<dbReference type="InterPro" id="IPR006599">
    <property type="entry name" value="CARP_motif"/>
</dbReference>
<gene>
    <name evidence="3" type="ORF">PHMEG_0006273</name>
</gene>
<dbReference type="GO" id="GO:0003779">
    <property type="term" value="F:actin binding"/>
    <property type="evidence" value="ECO:0007669"/>
    <property type="project" value="InterPro"/>
</dbReference>
<dbReference type="Pfam" id="PF08603">
    <property type="entry name" value="CAP_C"/>
    <property type="match status" value="1"/>
</dbReference>
<accession>A0A225WRA3</accession>
<sequence length="433" mass="48992">MSQPPTLQQRVLDDFSARLARIEAYLGLNEDSIGNAPQIQAYDEYQEEYLPPFLTACRRLGDHTSELGRLVEKAFLAQRAFLLLASKCRKPQAIAPDDFESLSRTRSCIHEVNKMRDNRSEFTNHQNMVYEAIQSLGWLCVERTPKPVVDSFIDGLDFWGNKIRVEFKTLDPHHIDFVVSLKRLLTQLAQYIKMYHLVGVTWNPKGIDASNYTPEEATVSTVVDTPRDIITNELKDIKSGGLITAKPVPLKKEVPTYRNDAVVPVSDHKVRKHAVCEERNGNWRIEYHQHDREPVIVTDINMKQQVYIFGCEDVTIVLEGKAKNIVLDSCKKTKLIFDNTVSGIEIVNCNGVQVQCKGVVPFVSIDKTDGCLVYISWEGRQVQLVTCKSSEMNVVLPDGPNSDNIVEKPIPEQFVHTITTDLTILSDVSSLYS</sequence>
<dbReference type="InterPro" id="IPR036222">
    <property type="entry name" value="CAP_N_sf"/>
</dbReference>
<dbReference type="InterPro" id="IPR036223">
    <property type="entry name" value="CAP_C_sf"/>
</dbReference>
<dbReference type="FunFam" id="1.25.40.330:FF:000001">
    <property type="entry name" value="Adenylyl cyclase-associated protein"/>
    <property type="match status" value="1"/>
</dbReference>
<dbReference type="STRING" id="4795.A0A225WRA3"/>
<protein>
    <recommendedName>
        <fullName evidence="2">C-CAP/cofactor C-like domain-containing protein</fullName>
    </recommendedName>
</protein>